<evidence type="ECO:0000256" key="8">
    <source>
        <dbReference type="ARBA" id="ARBA00022889"/>
    </source>
</evidence>
<evidence type="ECO:0000256" key="4">
    <source>
        <dbReference type="ARBA" id="ARBA00022530"/>
    </source>
</evidence>
<sequence>MAQRLLCSLAFVVFFRPTTGAMDACYNAQGRAQRCMPIFENAAFGRQAPASNTCGWPPETYCLQMGTRESSTLCHRCDAADPLLHHNASYLTDFHSQEETTWWQSQSMAFGVQHPTSVNITLHLGKSYEITYVRLKFHTSRPESFAIYKRSQADGPWIPYQFYSASCKKTYGKPERQFLRSGEHEQVALCTDEFSDISPLSGGNVAFSTLEGRPSAYSFDQSPLLQEWVTCTDLLISLDRLNTFGDDIFKDPKVLQSYYYAISDFSVGGRCKCNGHASECIPNEEDRLVCLCQHNTIGVDCEMCQPFYQDRPWARGTAESPNECLPCNCSGRSEECYYDWELYRRTGHGGHCVNCQDNTGGPHCEYCRPNFYRWDDQMACQPCNCNQAGSLNPQCDAAGKCECKATVTGWKCERCQEGFHSLSEGGCRPCACNFAGSLGMCDPNSGHCKCKTKVEGYLCNKCQPGSFNLQPHNPEGCTSCFCYGHSTVCTTAPGYEPRDIVSDFRQGLDSWKAEHSEGQDVFLRWDGDVIFVDQNEQVTGFKAPEKFLGDQRFSYGQLLSVVLHFEDNTTDASSPSVQLILEGNGISLSAKHKNPEERRNDIPCEERIVSFRLHEAEEAMSLGLSPFQFQRMLSNLTMLRIQVKSKPRSGRIALKEVRLASAHPGFSQRAPWVEECLCPQGYQGRFCEFCAPGYQREIAWGGPFASCVPCSCNQHGSCDANSGICQCLHNTEGPGCERCAVGFYGNPFLGQPDDCQACPCPGQGPCTTMVDNGEVVCTHCPLGQRGRLCELCDDGFFGDPLGRNGSERPCSSCDCSGNMDPNAVGNCDTLTGRCLRCLYNTAGEHCERCQGGFYGNPLDASPATKCAPCNCHPDGSAHGPEACDPVSGQCRCLPSVAGRECTQCLEGYFDLQPGVGCRSCQCHLMGAQSNICHPITGQCVCHPGVAGLSCNRCQAGFFGFSSQGCQACNCSQIGSVSLQCHDNSTCECKKGFVGSKCDHCDLNYFFDLESKQCQECPLCYSLVKEETDRLKDKLTEMEAWFQKPSCDQSKDKYYHTVFGESPRGDNLEHPYLWEGAQAVFLEKMTDLKDLVEDALHRLSNTSRTIACDGHRATKMCGLLSDVSSTLWSTHEEIQMATEILESMELPSEILYLSTNWSHHVIRSGKLARSHVEMASLVEDLAQRAIVASNSSYRLLKNVANASRLQDFRQEMEESGEKIERTQKDLVLQMQDAEILVSGHQSNATLVQTDTLALLLILQRPLVEKAGNLVQKAEGIQQLVETKHGLAINKSLAIQTGLKEELQRTRPLEELWQRTNNARTAAESSLDNGEAVISEAKALVTTLDGIKTLVVDPKGRAAVKRKRVAVQGRGIAETQRKIKQAQRVLGNSGPVSAKASEVARDGESVSKKNAKAAEDVLRQAKQERKQAGKISAKVALTRAEISRQEDKAKELGVHLGTPEEVVVEMTGLGQDLRQAQRSLEVDIKALKHLLSKLGNLDHSVAVLHASQVQLANLRLRLAGPGTLNQTLVILEQEAEQQWASLEAFERDLEEIQSNKQNLEAILQSLPSGWVKGEEGDLGEKRKNPIRLLDLQGTYVMGRVEETRVSALSVLDEADKGLQECS</sequence>
<proteinExistence type="predicted"/>
<keyword evidence="24" id="KW-1185">Reference proteome</keyword>
<gene>
    <name evidence="23" type="ORF">NXF25_017157</name>
</gene>
<dbReference type="InterPro" id="IPR000034">
    <property type="entry name" value="Laminin_IV"/>
</dbReference>
<feature type="chain" id="PRO_5043777233" description="Laminin subunit gamma-3" evidence="19">
    <location>
        <begin position="21"/>
        <end position="1620"/>
    </location>
</feature>
<dbReference type="FunFam" id="2.10.25.10:FF:000193">
    <property type="entry name" value="Laminin subunit gamma 1"/>
    <property type="match status" value="1"/>
</dbReference>
<evidence type="ECO:0000313" key="24">
    <source>
        <dbReference type="Proteomes" id="UP001474421"/>
    </source>
</evidence>
<feature type="domain" description="Laminin EGF-like" evidence="20">
    <location>
        <begin position="813"/>
        <end position="868"/>
    </location>
</feature>
<evidence type="ECO:0000256" key="12">
    <source>
        <dbReference type="ARBA" id="ARBA00023292"/>
    </source>
</evidence>
<dbReference type="Gene3D" id="2.60.120.260">
    <property type="entry name" value="Galactose-binding domain-like"/>
    <property type="match status" value="1"/>
</dbReference>
<evidence type="ECO:0000259" key="22">
    <source>
        <dbReference type="PROSITE" id="PS51117"/>
    </source>
</evidence>
<dbReference type="SUPFAM" id="SSF57196">
    <property type="entry name" value="EGF/Laminin"/>
    <property type="match status" value="8"/>
</dbReference>
<evidence type="ECO:0000256" key="6">
    <source>
        <dbReference type="ARBA" id="ARBA00022737"/>
    </source>
</evidence>
<feature type="disulfide bond" evidence="18">
    <location>
        <begin position="450"/>
        <end position="459"/>
    </location>
</feature>
<feature type="disulfide bond" evidence="18">
    <location>
        <begin position="988"/>
        <end position="997"/>
    </location>
</feature>
<dbReference type="FunFam" id="2.10.25.10:FF:000166">
    <property type="entry name" value="laminin subunit gamma-1"/>
    <property type="match status" value="1"/>
</dbReference>
<feature type="disulfide bond" evidence="18">
    <location>
        <begin position="968"/>
        <end position="980"/>
    </location>
</feature>
<dbReference type="SMART" id="SM00136">
    <property type="entry name" value="LamNT"/>
    <property type="match status" value="1"/>
</dbReference>
<protein>
    <recommendedName>
        <fullName evidence="14">Laminin subunit gamma-3</fullName>
    </recommendedName>
    <alternativeName>
        <fullName evidence="16">Laminin-12 subunit gamma</fullName>
    </alternativeName>
    <alternativeName>
        <fullName evidence="17">Laminin-14 subunit gamma</fullName>
    </alternativeName>
    <alternativeName>
        <fullName evidence="15">Laminin-15 subunit gamma</fullName>
    </alternativeName>
</protein>
<dbReference type="PROSITE" id="PS50027">
    <property type="entry name" value="EGF_LAM_2"/>
    <property type="match status" value="7"/>
</dbReference>
<keyword evidence="11" id="KW-0325">Glycoprotein</keyword>
<feature type="domain" description="Laminin N-terminal" evidence="22">
    <location>
        <begin position="31"/>
        <end position="270"/>
    </location>
</feature>
<dbReference type="Pfam" id="PF24973">
    <property type="entry name" value="EGF_LMN_ATRN"/>
    <property type="match status" value="2"/>
</dbReference>
<keyword evidence="9" id="KW-0175">Coiled coil</keyword>
<keyword evidence="3" id="KW-0964">Secreted</keyword>
<feature type="domain" description="Laminin EGF-like" evidence="20">
    <location>
        <begin position="920"/>
        <end position="967"/>
    </location>
</feature>
<dbReference type="SMART" id="SM00180">
    <property type="entry name" value="EGF_Lam"/>
    <property type="match status" value="11"/>
</dbReference>
<feature type="disulfide bond" evidence="18">
    <location>
        <begin position="922"/>
        <end position="939"/>
    </location>
</feature>
<dbReference type="CDD" id="cd00055">
    <property type="entry name" value="EGF_Lam"/>
    <property type="match status" value="9"/>
</dbReference>
<dbReference type="Pfam" id="PF00052">
    <property type="entry name" value="Laminin_B"/>
    <property type="match status" value="1"/>
</dbReference>
<feature type="domain" description="Laminin EGF-like" evidence="20">
    <location>
        <begin position="383"/>
        <end position="429"/>
    </location>
</feature>
<name>A0AAW1ARC4_CROAD</name>
<dbReference type="InterPro" id="IPR056863">
    <property type="entry name" value="LMN_ATRN_NET-like_EGF"/>
</dbReference>
<keyword evidence="6" id="KW-0677">Repeat</keyword>
<dbReference type="Pfam" id="PF00053">
    <property type="entry name" value="EGF_laminin"/>
    <property type="match status" value="8"/>
</dbReference>
<keyword evidence="10 18" id="KW-1015">Disulfide bond</keyword>
<dbReference type="PROSITE" id="PS51117">
    <property type="entry name" value="LAMININ_NTER"/>
    <property type="match status" value="1"/>
</dbReference>
<reference evidence="23 24" key="1">
    <citation type="journal article" date="2024" name="Proc. Natl. Acad. Sci. U.S.A.">
        <title>The genetic regulatory architecture and epigenomic basis for age-related changes in rattlesnake venom.</title>
        <authorList>
            <person name="Hogan M.P."/>
            <person name="Holding M.L."/>
            <person name="Nystrom G.S."/>
            <person name="Colston T.J."/>
            <person name="Bartlett D.A."/>
            <person name="Mason A.J."/>
            <person name="Ellsworth S.A."/>
            <person name="Rautsaw R.M."/>
            <person name="Lawrence K.C."/>
            <person name="Strickland J.L."/>
            <person name="He B."/>
            <person name="Fraser P."/>
            <person name="Margres M.J."/>
            <person name="Gilbert D.M."/>
            <person name="Gibbs H.L."/>
            <person name="Parkinson C.L."/>
            <person name="Rokyta D.R."/>
        </authorList>
    </citation>
    <scope>NUCLEOTIDE SEQUENCE [LARGE SCALE GENOMIC DNA]</scope>
    <source>
        <strain evidence="23">DRR0105</strain>
    </source>
</reference>
<evidence type="ECO:0000256" key="15">
    <source>
        <dbReference type="ARBA" id="ARBA00078151"/>
    </source>
</evidence>
<feature type="domain" description="Laminin IV type A" evidence="21">
    <location>
        <begin position="506"/>
        <end position="675"/>
    </location>
</feature>
<dbReference type="FunFam" id="2.60.120.260:FF:000018">
    <property type="entry name" value="Laminin subunit gamma 1"/>
    <property type="match status" value="1"/>
</dbReference>
<dbReference type="InterPro" id="IPR050440">
    <property type="entry name" value="Laminin/Netrin_ECM"/>
</dbReference>
<keyword evidence="4" id="KW-0272">Extracellular matrix</keyword>
<feature type="disulfide bond" evidence="18">
    <location>
        <begin position="920"/>
        <end position="932"/>
    </location>
</feature>
<evidence type="ECO:0000256" key="13">
    <source>
        <dbReference type="ARBA" id="ARBA00065172"/>
    </source>
</evidence>
<feature type="domain" description="Laminin EGF-like" evidence="20">
    <location>
        <begin position="710"/>
        <end position="757"/>
    </location>
</feature>
<feature type="domain" description="Laminin EGF-like" evidence="20">
    <location>
        <begin position="430"/>
        <end position="479"/>
    </location>
</feature>
<dbReference type="EMBL" id="JAOTOJ010000016">
    <property type="protein sequence ID" value="KAK9392313.1"/>
    <property type="molecule type" value="Genomic_DNA"/>
</dbReference>
<evidence type="ECO:0000256" key="1">
    <source>
        <dbReference type="ARBA" id="ARBA00002418"/>
    </source>
</evidence>
<evidence type="ECO:0000256" key="2">
    <source>
        <dbReference type="ARBA" id="ARBA00004302"/>
    </source>
</evidence>
<keyword evidence="5 19" id="KW-0732">Signal</keyword>
<feature type="disulfide bond" evidence="18">
    <location>
        <begin position="837"/>
        <end position="846"/>
    </location>
</feature>
<evidence type="ECO:0000259" key="21">
    <source>
        <dbReference type="PROSITE" id="PS51115"/>
    </source>
</evidence>
<dbReference type="PRINTS" id="PR00011">
    <property type="entry name" value="EGFLAMININ"/>
</dbReference>
<evidence type="ECO:0000256" key="18">
    <source>
        <dbReference type="PROSITE-ProRule" id="PRU00460"/>
    </source>
</evidence>
<dbReference type="InterPro" id="IPR008211">
    <property type="entry name" value="Laminin_N"/>
</dbReference>
<feature type="disulfide bond" evidence="18">
    <location>
        <begin position="941"/>
        <end position="950"/>
    </location>
</feature>
<dbReference type="FunFam" id="2.10.25.10:FF:000433">
    <property type="entry name" value="Laminin subunit gamma 3"/>
    <property type="match status" value="1"/>
</dbReference>
<dbReference type="Gene3D" id="2.10.25.10">
    <property type="entry name" value="Laminin"/>
    <property type="match status" value="9"/>
</dbReference>
<feature type="domain" description="Laminin EGF-like" evidence="20">
    <location>
        <begin position="968"/>
        <end position="1015"/>
    </location>
</feature>
<evidence type="ECO:0000256" key="9">
    <source>
        <dbReference type="ARBA" id="ARBA00023054"/>
    </source>
</evidence>
<keyword evidence="12 18" id="KW-0424">Laminin EGF-like domain</keyword>
<dbReference type="Pfam" id="PF00055">
    <property type="entry name" value="Laminin_N"/>
    <property type="match status" value="1"/>
</dbReference>
<evidence type="ECO:0000256" key="14">
    <source>
        <dbReference type="ARBA" id="ARBA00073469"/>
    </source>
</evidence>
<comment type="caution">
    <text evidence="18">Lacks conserved residue(s) required for the propagation of feature annotation.</text>
</comment>
<comment type="subcellular location">
    <subcellularLocation>
        <location evidence="2">Secreted</location>
        <location evidence="2">Extracellular space</location>
        <location evidence="2">Extracellular matrix</location>
        <location evidence="2">Basement membrane</location>
    </subcellularLocation>
</comment>
<dbReference type="FunFam" id="2.10.25.10:FF:000105">
    <property type="entry name" value="laminin subunit gamma-1"/>
    <property type="match status" value="1"/>
</dbReference>
<comment type="subunit">
    <text evidence="13">Laminin is a complex glycoprotein, consisting of three different polypeptide chains (alpha, beta, gamma), which are bound to each other by disulfide bonds into a cross-shaped molecule comprising one long and three short arms with globules at each end. Gamma-3 is a subunit of laminin-12 (laminin-213), laminin-14 (laminin-423) and laminin-15 (laminin-523).</text>
</comment>
<dbReference type="PANTHER" id="PTHR10574:SF240">
    <property type="entry name" value="LAMININ SUBUNIT GAMMA-3"/>
    <property type="match status" value="1"/>
</dbReference>
<dbReference type="FunFam" id="2.10.25.10:FF:000067">
    <property type="entry name" value="Laminin subunit gamma 1"/>
    <property type="match status" value="1"/>
</dbReference>
<feature type="signal peptide" evidence="19">
    <location>
        <begin position="1"/>
        <end position="20"/>
    </location>
</feature>
<feature type="disulfide bond" evidence="18">
    <location>
        <begin position="892"/>
        <end position="901"/>
    </location>
</feature>
<feature type="domain" description="Laminin EGF-like" evidence="20">
    <location>
        <begin position="869"/>
        <end position="919"/>
    </location>
</feature>
<dbReference type="FunFam" id="2.10.25.10:FF:000090">
    <property type="entry name" value="laminin subunit alpha"/>
    <property type="match status" value="1"/>
</dbReference>
<evidence type="ECO:0000259" key="20">
    <source>
        <dbReference type="PROSITE" id="PS50027"/>
    </source>
</evidence>
<organism evidence="23 24">
    <name type="scientific">Crotalus adamanteus</name>
    <name type="common">Eastern diamondback rattlesnake</name>
    <dbReference type="NCBI Taxonomy" id="8729"/>
    <lineage>
        <taxon>Eukaryota</taxon>
        <taxon>Metazoa</taxon>
        <taxon>Chordata</taxon>
        <taxon>Craniata</taxon>
        <taxon>Vertebrata</taxon>
        <taxon>Euteleostomi</taxon>
        <taxon>Lepidosauria</taxon>
        <taxon>Squamata</taxon>
        <taxon>Bifurcata</taxon>
        <taxon>Unidentata</taxon>
        <taxon>Episquamata</taxon>
        <taxon>Toxicofera</taxon>
        <taxon>Serpentes</taxon>
        <taxon>Colubroidea</taxon>
        <taxon>Viperidae</taxon>
        <taxon>Crotalinae</taxon>
        <taxon>Crotalus</taxon>
    </lineage>
</organism>
<evidence type="ECO:0000256" key="17">
    <source>
        <dbReference type="ARBA" id="ARBA00082377"/>
    </source>
</evidence>
<dbReference type="PROSITE" id="PS01248">
    <property type="entry name" value="EGF_LAM_1"/>
    <property type="match status" value="4"/>
</dbReference>
<dbReference type="InterPro" id="IPR002049">
    <property type="entry name" value="LE_dom"/>
</dbReference>
<comment type="function">
    <text evidence="1">Binding to cells via a high affinity receptor, laminin is thought to mediate the attachment, migration and organization of cells into tissues during embryonic development by interacting with other extracellular matrix components.</text>
</comment>
<evidence type="ECO:0000256" key="3">
    <source>
        <dbReference type="ARBA" id="ARBA00022525"/>
    </source>
</evidence>
<dbReference type="SMART" id="SM00281">
    <property type="entry name" value="LamB"/>
    <property type="match status" value="1"/>
</dbReference>
<dbReference type="GO" id="GO:0009888">
    <property type="term" value="P:tissue development"/>
    <property type="evidence" value="ECO:0007669"/>
    <property type="project" value="TreeGrafter"/>
</dbReference>
<comment type="caution">
    <text evidence="23">The sequence shown here is derived from an EMBL/GenBank/DDBJ whole genome shotgun (WGS) entry which is preliminary data.</text>
</comment>
<evidence type="ECO:0000256" key="5">
    <source>
        <dbReference type="ARBA" id="ARBA00022729"/>
    </source>
</evidence>
<evidence type="ECO:0000256" key="19">
    <source>
        <dbReference type="SAM" id="SignalP"/>
    </source>
</evidence>
<feature type="disulfide bond" evidence="18">
    <location>
        <begin position="403"/>
        <end position="412"/>
    </location>
</feature>
<accession>A0AAW1ARC4</accession>
<evidence type="ECO:0000256" key="16">
    <source>
        <dbReference type="ARBA" id="ARBA00081238"/>
    </source>
</evidence>
<evidence type="ECO:0000256" key="10">
    <source>
        <dbReference type="ARBA" id="ARBA00023157"/>
    </source>
</evidence>
<dbReference type="FunFam" id="2.10.25.10:FF:000174">
    <property type="entry name" value="Laminin subunit gamma-1"/>
    <property type="match status" value="1"/>
</dbReference>
<dbReference type="GO" id="GO:0007411">
    <property type="term" value="P:axon guidance"/>
    <property type="evidence" value="ECO:0007669"/>
    <property type="project" value="TreeGrafter"/>
</dbReference>
<feature type="disulfide bond" evidence="18">
    <location>
        <begin position="727"/>
        <end position="736"/>
    </location>
</feature>
<evidence type="ECO:0000313" key="23">
    <source>
        <dbReference type="EMBL" id="KAK9392313.1"/>
    </source>
</evidence>
<keyword evidence="8" id="KW-0130">Cell adhesion</keyword>
<dbReference type="FunFam" id="2.10.25.10:FF:000074">
    <property type="entry name" value="Laminin subunit alpha"/>
    <property type="match status" value="1"/>
</dbReference>
<feature type="disulfide bond" evidence="18">
    <location>
        <begin position="383"/>
        <end position="395"/>
    </location>
</feature>
<dbReference type="PROSITE" id="PS51115">
    <property type="entry name" value="LAMININ_IVA"/>
    <property type="match status" value="1"/>
</dbReference>
<dbReference type="Proteomes" id="UP001474421">
    <property type="component" value="Unassembled WGS sequence"/>
</dbReference>
<dbReference type="GO" id="GO:0005604">
    <property type="term" value="C:basement membrane"/>
    <property type="evidence" value="ECO:0007669"/>
    <property type="project" value="UniProtKB-SubCell"/>
</dbReference>
<dbReference type="GO" id="GO:0007155">
    <property type="term" value="P:cell adhesion"/>
    <property type="evidence" value="ECO:0007669"/>
    <property type="project" value="UniProtKB-KW"/>
</dbReference>
<keyword evidence="7" id="KW-0084">Basement membrane</keyword>
<evidence type="ECO:0000256" key="11">
    <source>
        <dbReference type="ARBA" id="ARBA00023180"/>
    </source>
</evidence>
<evidence type="ECO:0000256" key="7">
    <source>
        <dbReference type="ARBA" id="ARBA00022869"/>
    </source>
</evidence>
<dbReference type="PANTHER" id="PTHR10574">
    <property type="entry name" value="NETRIN/LAMININ-RELATED"/>
    <property type="match status" value="1"/>
</dbReference>
<dbReference type="GO" id="GO:0009887">
    <property type="term" value="P:animal organ morphogenesis"/>
    <property type="evidence" value="ECO:0007669"/>
    <property type="project" value="TreeGrafter"/>
</dbReference>